<feature type="domain" description="Integrase catalytic" evidence="2">
    <location>
        <begin position="1"/>
        <end position="73"/>
    </location>
</feature>
<comment type="caution">
    <text evidence="3">The sequence shown here is derived from an EMBL/GenBank/DDBJ whole genome shotgun (WGS) entry which is preliminary data.</text>
</comment>
<evidence type="ECO:0000313" key="3">
    <source>
        <dbReference type="EMBL" id="KAJ8333555.1"/>
    </source>
</evidence>
<dbReference type="InterPro" id="IPR001584">
    <property type="entry name" value="Integrase_cat-core"/>
</dbReference>
<dbReference type="PROSITE" id="PS50994">
    <property type="entry name" value="INTEGRASE"/>
    <property type="match status" value="1"/>
</dbReference>
<sequence length="344" mass="38470">MAGVHKSHTTPYHPMGNGITERFNRTLGGMIRALPPKSKSKWPQMLQMLTFCYNSTVHETTGFAPFYLMFGRVPRLPVDIMFHHVLENPNVVGHHEFVHHLKKDLSEAAWIAQQNAIGEQDRHAKIYNRKVRGMPLAVGDRVLLANRGERGKRKVADRWESTPFDVVSVRSTVNVYRIRDAATGKERVVHRNMLLPVDFLTFPEQNRDLVTSGESQSNASGVSARTSDALGNREDSRSRTMNWLMQSLVQTGAESESAPEEDAVGKDLTVDVSDEDQSDELLDSVPDDSATGHSAHAHTDTRPSTPDRSLDPVHDTVQLPVDGFFALSDPTDQVKTRIYPEPML</sequence>
<dbReference type="SUPFAM" id="SSF53098">
    <property type="entry name" value="Ribonuclease H-like"/>
    <property type="match status" value="1"/>
</dbReference>
<dbReference type="GO" id="GO:0015074">
    <property type="term" value="P:DNA integration"/>
    <property type="evidence" value="ECO:0007669"/>
    <property type="project" value="InterPro"/>
</dbReference>
<evidence type="ECO:0000256" key="1">
    <source>
        <dbReference type="SAM" id="MobiDB-lite"/>
    </source>
</evidence>
<feature type="compositionally biased region" description="Acidic residues" evidence="1">
    <location>
        <begin position="275"/>
        <end position="286"/>
    </location>
</feature>
<proteinExistence type="predicted"/>
<dbReference type="AlphaFoldDB" id="A0A9Q1IAN8"/>
<keyword evidence="4" id="KW-1185">Reference proteome</keyword>
<evidence type="ECO:0000259" key="2">
    <source>
        <dbReference type="PROSITE" id="PS50994"/>
    </source>
</evidence>
<protein>
    <recommendedName>
        <fullName evidence="2">Integrase catalytic domain-containing protein</fullName>
    </recommendedName>
</protein>
<organism evidence="3 4">
    <name type="scientific">Synaphobranchus kaupii</name>
    <name type="common">Kaup's arrowtooth eel</name>
    <dbReference type="NCBI Taxonomy" id="118154"/>
    <lineage>
        <taxon>Eukaryota</taxon>
        <taxon>Metazoa</taxon>
        <taxon>Chordata</taxon>
        <taxon>Craniata</taxon>
        <taxon>Vertebrata</taxon>
        <taxon>Euteleostomi</taxon>
        <taxon>Actinopterygii</taxon>
        <taxon>Neopterygii</taxon>
        <taxon>Teleostei</taxon>
        <taxon>Anguilliformes</taxon>
        <taxon>Synaphobranchidae</taxon>
        <taxon>Synaphobranchus</taxon>
    </lineage>
</organism>
<dbReference type="Proteomes" id="UP001152622">
    <property type="component" value="Chromosome 23"/>
</dbReference>
<dbReference type="GO" id="GO:0003676">
    <property type="term" value="F:nucleic acid binding"/>
    <property type="evidence" value="ECO:0007669"/>
    <property type="project" value="InterPro"/>
</dbReference>
<dbReference type="InterPro" id="IPR036397">
    <property type="entry name" value="RNaseH_sf"/>
</dbReference>
<dbReference type="InterPro" id="IPR050951">
    <property type="entry name" value="Retrovirus_Pol_polyprotein"/>
</dbReference>
<dbReference type="EMBL" id="JAINUF010000023">
    <property type="protein sequence ID" value="KAJ8333555.1"/>
    <property type="molecule type" value="Genomic_DNA"/>
</dbReference>
<evidence type="ECO:0000313" key="4">
    <source>
        <dbReference type="Proteomes" id="UP001152622"/>
    </source>
</evidence>
<gene>
    <name evidence="3" type="ORF">SKAU_G00415630</name>
</gene>
<dbReference type="PANTHER" id="PTHR37984:SF15">
    <property type="entry name" value="INTEGRASE CATALYTIC DOMAIN-CONTAINING PROTEIN"/>
    <property type="match status" value="1"/>
</dbReference>
<dbReference type="OrthoDB" id="8948897at2759"/>
<name>A0A9Q1IAN8_SYNKA</name>
<reference evidence="3" key="1">
    <citation type="journal article" date="2023" name="Science">
        <title>Genome structures resolve the early diversification of teleost fishes.</title>
        <authorList>
            <person name="Parey E."/>
            <person name="Louis A."/>
            <person name="Montfort J."/>
            <person name="Bouchez O."/>
            <person name="Roques C."/>
            <person name="Iampietro C."/>
            <person name="Lluch J."/>
            <person name="Castinel A."/>
            <person name="Donnadieu C."/>
            <person name="Desvignes T."/>
            <person name="Floi Bucao C."/>
            <person name="Jouanno E."/>
            <person name="Wen M."/>
            <person name="Mejri S."/>
            <person name="Dirks R."/>
            <person name="Jansen H."/>
            <person name="Henkel C."/>
            <person name="Chen W.J."/>
            <person name="Zahm M."/>
            <person name="Cabau C."/>
            <person name="Klopp C."/>
            <person name="Thompson A.W."/>
            <person name="Robinson-Rechavi M."/>
            <person name="Braasch I."/>
            <person name="Lecointre G."/>
            <person name="Bobe J."/>
            <person name="Postlethwait J.H."/>
            <person name="Berthelot C."/>
            <person name="Roest Crollius H."/>
            <person name="Guiguen Y."/>
        </authorList>
    </citation>
    <scope>NUCLEOTIDE SEQUENCE</scope>
    <source>
        <strain evidence="3">WJC10195</strain>
    </source>
</reference>
<dbReference type="Gene3D" id="3.30.420.10">
    <property type="entry name" value="Ribonuclease H-like superfamily/Ribonuclease H"/>
    <property type="match status" value="1"/>
</dbReference>
<dbReference type="PANTHER" id="PTHR37984">
    <property type="entry name" value="PROTEIN CBG26694"/>
    <property type="match status" value="1"/>
</dbReference>
<accession>A0A9Q1IAN8</accession>
<feature type="region of interest" description="Disordered" evidence="1">
    <location>
        <begin position="275"/>
        <end position="315"/>
    </location>
</feature>
<dbReference type="InterPro" id="IPR012337">
    <property type="entry name" value="RNaseH-like_sf"/>
</dbReference>
<feature type="region of interest" description="Disordered" evidence="1">
    <location>
        <begin position="210"/>
        <end position="239"/>
    </location>
</feature>
<feature type="compositionally biased region" description="Polar residues" evidence="1">
    <location>
        <begin position="210"/>
        <end position="226"/>
    </location>
</feature>